<sequence>MVFTSSDYVASLAILVSSASAYYTKRQSELSNIASNNDYRAHLSDHHEKYRIIVKEIEGQYRVDLETLVKLAGTTLSAITDIFDEHDTNRRSIRPLRHLIHESSEMVYYAFKGQLAWNSGSSISYRFAQISRIEDRLDPQSDQFSGGDFRRAFERAYHNDPEFQLEIELQQDIHFCKLVNQMRERIDPQKKGDFLKSVQEKYLDFRNLLIALQPQFGDGSIVLERALEENEMEHFPLSESPRLYRKLKRIKSRLSILNNFDTMKIDNENIDKYQNYISICIYICAMLFAIQDVRSWGWRND</sequence>
<proteinExistence type="predicted"/>
<evidence type="ECO:0000313" key="2">
    <source>
        <dbReference type="Proteomes" id="UP000451565"/>
    </source>
</evidence>
<comment type="caution">
    <text evidence="1">The sequence shown here is derived from an EMBL/GenBank/DDBJ whole genome shotgun (WGS) entry which is preliminary data.</text>
</comment>
<protein>
    <submittedName>
        <fullName evidence="1">Uncharacterized protein</fullName>
    </submittedName>
</protein>
<keyword evidence="2" id="KW-1185">Reference proteome</keyword>
<dbReference type="EMBL" id="WINI01000003">
    <property type="protein sequence ID" value="MQR00670.1"/>
    <property type="molecule type" value="Genomic_DNA"/>
</dbReference>
<reference evidence="1 2" key="1">
    <citation type="submission" date="2019-10" db="EMBL/GenBank/DDBJ databases">
        <title>Glaciimonas soli sp. nov., a psychrophilic bacterium isolated from the forest soil of a high elevation mountain in Taiwan.</title>
        <authorList>
            <person name="Wang L.-T."/>
            <person name="Shieh W.Y."/>
        </authorList>
    </citation>
    <scope>NUCLEOTIDE SEQUENCE [LARGE SCALE GENOMIC DNA]</scope>
    <source>
        <strain evidence="1 2">GS1</strain>
    </source>
</reference>
<dbReference type="AlphaFoldDB" id="A0A843YNV9"/>
<dbReference type="Proteomes" id="UP000451565">
    <property type="component" value="Unassembled WGS sequence"/>
</dbReference>
<accession>A0A843YNV9</accession>
<gene>
    <name evidence="1" type="ORF">GEV47_08235</name>
</gene>
<name>A0A843YNV9_9BURK</name>
<dbReference type="OrthoDB" id="6522466at2"/>
<organism evidence="1 2">
    <name type="scientific">Glaciimonas soli</name>
    <dbReference type="NCBI Taxonomy" id="2590999"/>
    <lineage>
        <taxon>Bacteria</taxon>
        <taxon>Pseudomonadati</taxon>
        <taxon>Pseudomonadota</taxon>
        <taxon>Betaproteobacteria</taxon>
        <taxon>Burkholderiales</taxon>
        <taxon>Oxalobacteraceae</taxon>
        <taxon>Glaciimonas</taxon>
    </lineage>
</organism>
<dbReference type="RefSeq" id="WP_153234250.1">
    <property type="nucleotide sequence ID" value="NZ_WINI01000003.1"/>
</dbReference>
<evidence type="ECO:0000313" key="1">
    <source>
        <dbReference type="EMBL" id="MQR00670.1"/>
    </source>
</evidence>